<feature type="domain" description="Proteinase inhibitor I42 chagasin" evidence="4">
    <location>
        <begin position="153"/>
        <end position="243"/>
    </location>
</feature>
<evidence type="ECO:0000256" key="1">
    <source>
        <dbReference type="ARBA" id="ARBA00022690"/>
    </source>
</evidence>
<dbReference type="KEGG" id="nah:F5544_34855"/>
<dbReference type="EMBL" id="CP046172">
    <property type="protein sequence ID" value="QIS14804.1"/>
    <property type="molecule type" value="Genomic_DNA"/>
</dbReference>
<dbReference type="Proteomes" id="UP000503540">
    <property type="component" value="Chromosome"/>
</dbReference>
<dbReference type="PANTHER" id="PTHR36530">
    <property type="entry name" value="INHIBITOR OF CYSTEINE PEPTIDASE"/>
    <property type="match status" value="1"/>
</dbReference>
<dbReference type="InterPro" id="IPR052781">
    <property type="entry name" value="Cys_protease_inhibitor_I42"/>
</dbReference>
<gene>
    <name evidence="5" type="ORF">F5544_34855</name>
</gene>
<keyword evidence="2" id="KW-0789">Thiol protease inhibitor</keyword>
<keyword evidence="1" id="KW-0646">Protease inhibitor</keyword>
<dbReference type="GO" id="GO:0004869">
    <property type="term" value="F:cysteine-type endopeptidase inhibitor activity"/>
    <property type="evidence" value="ECO:0007669"/>
    <property type="project" value="UniProtKB-KW"/>
</dbReference>
<name>A0A6G9YNM1_9NOCA</name>
<reference evidence="5 6" key="1">
    <citation type="journal article" date="2019" name="ACS Chem. Biol.">
        <title>Identification and Mobilization of a Cryptic Antibiotic Biosynthesis Gene Locus from a Human-Pathogenic Nocardia Isolate.</title>
        <authorList>
            <person name="Herisse M."/>
            <person name="Ishida K."/>
            <person name="Porter J.L."/>
            <person name="Howden B."/>
            <person name="Hertweck C."/>
            <person name="Stinear T.P."/>
            <person name="Pidot S.J."/>
        </authorList>
    </citation>
    <scope>NUCLEOTIDE SEQUENCE [LARGE SCALE GENOMIC DNA]</scope>
    <source>
        <strain evidence="5 6">AUSMDU00012717</strain>
    </source>
</reference>
<keyword evidence="6" id="KW-1185">Reference proteome</keyword>
<evidence type="ECO:0000313" key="6">
    <source>
        <dbReference type="Proteomes" id="UP000503540"/>
    </source>
</evidence>
<dbReference type="Gene3D" id="2.60.40.2020">
    <property type="match status" value="1"/>
</dbReference>
<dbReference type="InterPro" id="IPR036331">
    <property type="entry name" value="Chagasin-like_sf"/>
</dbReference>
<sequence>MPSPRCGRWPMRRCRIRSWTRCCSSSASPAKRWRRPTRGTVCCGGFRWAEAGKSTGETQLGRSGRPIVGCDGISLSGPRWPVCRVRLGRLTDVDHDHSAIGGSVRTSLVVLLMGLALVACSSNSGKADTSSAKPVDQPGAAVTEKDNGQERQLKPGQQLTVTLPATPGTGYSWRIGQLDQNVVRQEGEPDYKPDPNVPAAPGSGGHSIWKFVANAAGVTNLTLDYTRPWEQGMEPAQKFTLTIKVE</sequence>
<evidence type="ECO:0000259" key="4">
    <source>
        <dbReference type="Pfam" id="PF09394"/>
    </source>
</evidence>
<dbReference type="PANTHER" id="PTHR36530:SF1">
    <property type="entry name" value="AMOEBIASIN-1"/>
    <property type="match status" value="1"/>
</dbReference>
<feature type="compositionally biased region" description="Polar residues" evidence="3">
    <location>
        <begin position="123"/>
        <end position="132"/>
    </location>
</feature>
<organism evidence="5 6">
    <name type="scientific">Nocardia arthritidis</name>
    <dbReference type="NCBI Taxonomy" id="228602"/>
    <lineage>
        <taxon>Bacteria</taxon>
        <taxon>Bacillati</taxon>
        <taxon>Actinomycetota</taxon>
        <taxon>Actinomycetes</taxon>
        <taxon>Mycobacteriales</taxon>
        <taxon>Nocardiaceae</taxon>
        <taxon>Nocardia</taxon>
    </lineage>
</organism>
<dbReference type="AlphaFoldDB" id="A0A6G9YNM1"/>
<feature type="region of interest" description="Disordered" evidence="3">
    <location>
        <begin position="123"/>
        <end position="155"/>
    </location>
</feature>
<evidence type="ECO:0000256" key="3">
    <source>
        <dbReference type="SAM" id="MobiDB-lite"/>
    </source>
</evidence>
<accession>A0A6G9YNM1</accession>
<evidence type="ECO:0000313" key="5">
    <source>
        <dbReference type="EMBL" id="QIS14804.1"/>
    </source>
</evidence>
<feature type="compositionally biased region" description="Basic and acidic residues" evidence="3">
    <location>
        <begin position="143"/>
        <end position="153"/>
    </location>
</feature>
<evidence type="ECO:0000256" key="2">
    <source>
        <dbReference type="ARBA" id="ARBA00022704"/>
    </source>
</evidence>
<proteinExistence type="predicted"/>
<protein>
    <recommendedName>
        <fullName evidence="4">Proteinase inhibitor I42 chagasin domain-containing protein</fullName>
    </recommendedName>
</protein>
<dbReference type="Pfam" id="PF09394">
    <property type="entry name" value="Inhibitor_I42"/>
    <property type="match status" value="1"/>
</dbReference>
<dbReference type="InterPro" id="IPR018990">
    <property type="entry name" value="Prot_inh_I42_chagasin"/>
</dbReference>
<dbReference type="SUPFAM" id="SSF141066">
    <property type="entry name" value="ICP-like"/>
    <property type="match status" value="1"/>
</dbReference>